<keyword evidence="3" id="KW-1185">Reference proteome</keyword>
<organism evidence="2 3">
    <name type="scientific">Cylindrotheca closterium</name>
    <dbReference type="NCBI Taxonomy" id="2856"/>
    <lineage>
        <taxon>Eukaryota</taxon>
        <taxon>Sar</taxon>
        <taxon>Stramenopiles</taxon>
        <taxon>Ochrophyta</taxon>
        <taxon>Bacillariophyta</taxon>
        <taxon>Bacillariophyceae</taxon>
        <taxon>Bacillariophycidae</taxon>
        <taxon>Bacillariales</taxon>
        <taxon>Bacillariaceae</taxon>
        <taxon>Cylindrotheca</taxon>
    </lineage>
</organism>
<name>A0AAD2GC51_9STRA</name>
<dbReference type="Proteomes" id="UP001295423">
    <property type="component" value="Unassembled WGS sequence"/>
</dbReference>
<accession>A0AAD2GC51</accession>
<comment type="caution">
    <text evidence="2">The sequence shown here is derived from an EMBL/GenBank/DDBJ whole genome shotgun (WGS) entry which is preliminary data.</text>
</comment>
<evidence type="ECO:0000256" key="1">
    <source>
        <dbReference type="SAM" id="MobiDB-lite"/>
    </source>
</evidence>
<dbReference type="EMBL" id="CAKOGP040002424">
    <property type="protein sequence ID" value="CAJ1969094.1"/>
    <property type="molecule type" value="Genomic_DNA"/>
</dbReference>
<proteinExistence type="predicted"/>
<dbReference type="AlphaFoldDB" id="A0AAD2GC51"/>
<evidence type="ECO:0000313" key="2">
    <source>
        <dbReference type="EMBL" id="CAJ1969094.1"/>
    </source>
</evidence>
<reference evidence="2" key="1">
    <citation type="submission" date="2023-08" db="EMBL/GenBank/DDBJ databases">
        <authorList>
            <person name="Audoor S."/>
            <person name="Bilcke G."/>
        </authorList>
    </citation>
    <scope>NUCLEOTIDE SEQUENCE</scope>
</reference>
<protein>
    <submittedName>
        <fullName evidence="2">Uncharacterized protein</fullName>
    </submittedName>
</protein>
<feature type="region of interest" description="Disordered" evidence="1">
    <location>
        <begin position="530"/>
        <end position="549"/>
    </location>
</feature>
<feature type="region of interest" description="Disordered" evidence="1">
    <location>
        <begin position="570"/>
        <end position="599"/>
    </location>
</feature>
<sequence length="723" mass="79559">MSKIHESQTSSPIERILICHPSLPEKCLNGKSLSENAEIEEIAEQIFLYVSPPGAAEDPKNKNSNNNGWNRQAVQFLGLCVGLYTLPSSLKKDETTKSVYLGKSTLIFVPLEGELLAVIQMRRGGGNPLAVRQSIEKCHSLFEMFHGGGVLHRLKQQKRCHDDDISNNNNNNNKCIYPGLDQLYSLRKDIRKLKTKQSRLSTDAADDEHERLQHESDQLGCELEHLQQQLPNESIRQDLASHYNEYLDNLSLVTSRQGGGLRCLVDCVVPVPIAQDSGLHTLQSSPSRLSNELVPKLTTDLQHILVHEAHQPLLFGISTFYLGNLIQYDFFGNGSAGESHFSTCGITAETVTTIMGYMASYRIKLLQQKIAHGPGNKSVTSPLRLGNIASSLAYKDQAAQHEQPSIAAQQSMSLSGGSFLVPPPSFMMSGGGTEDEANQSSIAIESEQQIAWAPRLNLFINGGKSKAAEQQQTSKNARVLCYTIGDFSFLIFLHDEGDLDLQSDAGRDMVSNVLVSVRNKMDAAVMTTSQAMISSSSPSPYKDRQKPNLGEPGVDFILIDRKQHELTLFTDRKAVSSSPSSKKPQGNGASPRKRFGFMPPKIAVPSQGDKKAISQSLEWAVLGLDCRHRLASHLHLDVLLAFDDMMNDIATKFSRKNDDDSSAAATSSSSKYVELCTCMALGWVYGCANGDTELYAFFDNSTYVTVSDVQNAVKRMHNKVSQN</sequence>
<gene>
    <name evidence="2" type="ORF">CYCCA115_LOCUS23534</name>
</gene>
<evidence type="ECO:0000313" key="3">
    <source>
        <dbReference type="Proteomes" id="UP001295423"/>
    </source>
</evidence>